<dbReference type="AlphaFoldDB" id="A0AAW1PA79"/>
<accession>A0AAW1PA79</accession>
<name>A0AAW1PA79_9CHLO</name>
<gene>
    <name evidence="1" type="ORF">WJX72_003181</name>
</gene>
<reference evidence="1 2" key="1">
    <citation type="journal article" date="2024" name="Nat. Commun.">
        <title>Phylogenomics reveals the evolutionary origins of lichenization in chlorophyte algae.</title>
        <authorList>
            <person name="Puginier C."/>
            <person name="Libourel C."/>
            <person name="Otte J."/>
            <person name="Skaloud P."/>
            <person name="Haon M."/>
            <person name="Grisel S."/>
            <person name="Petersen M."/>
            <person name="Berrin J.G."/>
            <person name="Delaux P.M."/>
            <person name="Dal Grande F."/>
            <person name="Keller J."/>
        </authorList>
    </citation>
    <scope>NUCLEOTIDE SEQUENCE [LARGE SCALE GENOMIC DNA]</scope>
    <source>
        <strain evidence="1 2">SAG 2043</strain>
    </source>
</reference>
<protein>
    <recommendedName>
        <fullName evidence="3">LAGLIDADG endonuclease</fullName>
    </recommendedName>
</protein>
<comment type="caution">
    <text evidence="1">The sequence shown here is derived from an EMBL/GenBank/DDBJ whole genome shotgun (WGS) entry which is preliminary data.</text>
</comment>
<organism evidence="1 2">
    <name type="scientific">[Myrmecia] bisecta</name>
    <dbReference type="NCBI Taxonomy" id="41462"/>
    <lineage>
        <taxon>Eukaryota</taxon>
        <taxon>Viridiplantae</taxon>
        <taxon>Chlorophyta</taxon>
        <taxon>core chlorophytes</taxon>
        <taxon>Trebouxiophyceae</taxon>
        <taxon>Trebouxiales</taxon>
        <taxon>Trebouxiaceae</taxon>
        <taxon>Myrmecia</taxon>
    </lineage>
</organism>
<dbReference type="EMBL" id="JALJOR010000015">
    <property type="protein sequence ID" value="KAK9805522.1"/>
    <property type="molecule type" value="Genomic_DNA"/>
</dbReference>
<evidence type="ECO:0008006" key="3">
    <source>
        <dbReference type="Google" id="ProtNLM"/>
    </source>
</evidence>
<proteinExistence type="predicted"/>
<evidence type="ECO:0000313" key="2">
    <source>
        <dbReference type="Proteomes" id="UP001489004"/>
    </source>
</evidence>
<sequence>MSHGPRGALLEVASVCGILHLDTTVLPCFQRSNGSLGMVVAIKQSADVVAFARRFVHWYNQDKLGKPQWANVAQLGLATGPEVSEPWSQSRADDMVPFMAWHLRSSECNGKAKGTIISRRLDGTELHHCGTHVYSLETLKGNISRLRKAFAELSRGTDDATLARPLGNPVTKIFRADFLKTYKKSRLGREQNS</sequence>
<evidence type="ECO:0000313" key="1">
    <source>
        <dbReference type="EMBL" id="KAK9805522.1"/>
    </source>
</evidence>
<keyword evidence="2" id="KW-1185">Reference proteome</keyword>
<dbReference type="Proteomes" id="UP001489004">
    <property type="component" value="Unassembled WGS sequence"/>
</dbReference>